<protein>
    <recommendedName>
        <fullName evidence="4">RING-type E3 ubiquitin transferase</fullName>
        <ecNumber evidence="4">2.3.2.27</ecNumber>
    </recommendedName>
</protein>
<feature type="transmembrane region" description="Helical" evidence="14">
    <location>
        <begin position="1111"/>
        <end position="1136"/>
    </location>
</feature>
<dbReference type="Pfam" id="PF23113">
    <property type="entry name" value="MARCHF6_C"/>
    <property type="match status" value="1"/>
</dbReference>
<dbReference type="OrthoDB" id="4669at2759"/>
<comment type="pathway">
    <text evidence="3">Protein modification; protein ubiquitination.</text>
</comment>
<evidence type="ECO:0000256" key="13">
    <source>
        <dbReference type="SAM" id="MobiDB-lite"/>
    </source>
</evidence>
<evidence type="ECO:0000256" key="2">
    <source>
        <dbReference type="ARBA" id="ARBA00004141"/>
    </source>
</evidence>
<feature type="transmembrane region" description="Helical" evidence="14">
    <location>
        <begin position="1156"/>
        <end position="1176"/>
    </location>
</feature>
<keyword evidence="5" id="KW-0808">Transferase</keyword>
<keyword evidence="10" id="KW-0862">Zinc</keyword>
<feature type="compositionally biased region" description="Low complexity" evidence="13">
    <location>
        <begin position="329"/>
        <end position="349"/>
    </location>
</feature>
<dbReference type="Proteomes" id="UP000324585">
    <property type="component" value="Unassembled WGS sequence"/>
</dbReference>
<evidence type="ECO:0000256" key="4">
    <source>
        <dbReference type="ARBA" id="ARBA00012483"/>
    </source>
</evidence>
<dbReference type="GO" id="GO:0061630">
    <property type="term" value="F:ubiquitin protein ligase activity"/>
    <property type="evidence" value="ECO:0007669"/>
    <property type="project" value="UniProtKB-EC"/>
</dbReference>
<dbReference type="CDD" id="cd16702">
    <property type="entry name" value="RING_CH-C4HC3_MARCH6"/>
    <property type="match status" value="1"/>
</dbReference>
<evidence type="ECO:0000256" key="12">
    <source>
        <dbReference type="ARBA" id="ARBA00023136"/>
    </source>
</evidence>
<feature type="transmembrane region" description="Helical" evidence="14">
    <location>
        <begin position="483"/>
        <end position="504"/>
    </location>
</feature>
<evidence type="ECO:0000256" key="7">
    <source>
        <dbReference type="ARBA" id="ARBA00022723"/>
    </source>
</evidence>
<accession>A0A5J4YXG3</accession>
<dbReference type="GO" id="GO:0036503">
    <property type="term" value="P:ERAD pathway"/>
    <property type="evidence" value="ECO:0007669"/>
    <property type="project" value="TreeGrafter"/>
</dbReference>
<dbReference type="SUPFAM" id="SSF57850">
    <property type="entry name" value="RING/U-box"/>
    <property type="match status" value="1"/>
</dbReference>
<proteinExistence type="predicted"/>
<feature type="transmembrane region" description="Helical" evidence="14">
    <location>
        <begin position="972"/>
        <end position="991"/>
    </location>
</feature>
<feature type="transmembrane region" description="Helical" evidence="14">
    <location>
        <begin position="1071"/>
        <end position="1090"/>
    </location>
</feature>
<name>A0A5J4YXG3_PORPP</name>
<feature type="transmembrane region" description="Helical" evidence="14">
    <location>
        <begin position="661"/>
        <end position="682"/>
    </location>
</feature>
<dbReference type="InterPro" id="IPR011016">
    <property type="entry name" value="Znf_RING-CH"/>
</dbReference>
<feature type="transmembrane region" description="Helical" evidence="14">
    <location>
        <begin position="780"/>
        <end position="802"/>
    </location>
</feature>
<dbReference type="GO" id="GO:0008270">
    <property type="term" value="F:zinc ion binding"/>
    <property type="evidence" value="ECO:0007669"/>
    <property type="project" value="UniProtKB-KW"/>
</dbReference>
<dbReference type="GO" id="GO:0005789">
    <property type="term" value="C:endoplasmic reticulum membrane"/>
    <property type="evidence" value="ECO:0007669"/>
    <property type="project" value="TreeGrafter"/>
</dbReference>
<keyword evidence="12 14" id="KW-0472">Membrane</keyword>
<evidence type="ECO:0000256" key="6">
    <source>
        <dbReference type="ARBA" id="ARBA00022692"/>
    </source>
</evidence>
<evidence type="ECO:0000256" key="3">
    <source>
        <dbReference type="ARBA" id="ARBA00004906"/>
    </source>
</evidence>
<comment type="subcellular location">
    <subcellularLocation>
        <location evidence="2">Membrane</location>
        <topology evidence="2">Multi-pass membrane protein</topology>
    </subcellularLocation>
</comment>
<dbReference type="OMA" id="WLHYSLV"/>
<comment type="caution">
    <text evidence="16">The sequence shown here is derived from an EMBL/GenBank/DDBJ whole genome shotgun (WGS) entry which is preliminary data.</text>
</comment>
<feature type="transmembrane region" description="Helical" evidence="14">
    <location>
        <begin position="935"/>
        <end position="960"/>
    </location>
</feature>
<dbReference type="Gene3D" id="3.30.40.10">
    <property type="entry name" value="Zinc/RING finger domain, C3HC4 (zinc finger)"/>
    <property type="match status" value="1"/>
</dbReference>
<dbReference type="InterPro" id="IPR056521">
    <property type="entry name" value="MARCHF6-like_C"/>
</dbReference>
<keyword evidence="8" id="KW-0863">Zinc-finger</keyword>
<evidence type="ECO:0000259" key="15">
    <source>
        <dbReference type="PROSITE" id="PS51292"/>
    </source>
</evidence>
<dbReference type="PANTHER" id="PTHR13145">
    <property type="entry name" value="SSM4 PROTEIN"/>
    <property type="match status" value="1"/>
</dbReference>
<feature type="transmembrane region" description="Helical" evidence="14">
    <location>
        <begin position="619"/>
        <end position="640"/>
    </location>
</feature>
<dbReference type="AlphaFoldDB" id="A0A5J4YXG3"/>
<feature type="transmembrane region" description="Helical" evidence="14">
    <location>
        <begin position="198"/>
        <end position="220"/>
    </location>
</feature>
<evidence type="ECO:0000256" key="10">
    <source>
        <dbReference type="ARBA" id="ARBA00022833"/>
    </source>
</evidence>
<keyword evidence="17" id="KW-1185">Reference proteome</keyword>
<evidence type="ECO:0000256" key="14">
    <source>
        <dbReference type="SAM" id="Phobius"/>
    </source>
</evidence>
<dbReference type="SMART" id="SM00744">
    <property type="entry name" value="RINGv"/>
    <property type="match status" value="1"/>
</dbReference>
<dbReference type="Pfam" id="PF12906">
    <property type="entry name" value="RINGv"/>
    <property type="match status" value="1"/>
</dbReference>
<keyword evidence="7" id="KW-0479">Metal-binding</keyword>
<organism evidence="16 17">
    <name type="scientific">Porphyridium purpureum</name>
    <name type="common">Red alga</name>
    <name type="synonym">Porphyridium cruentum</name>
    <dbReference type="NCBI Taxonomy" id="35688"/>
    <lineage>
        <taxon>Eukaryota</taxon>
        <taxon>Rhodophyta</taxon>
        <taxon>Bangiophyceae</taxon>
        <taxon>Porphyridiales</taxon>
        <taxon>Porphyridiaceae</taxon>
        <taxon>Porphyridium</taxon>
    </lineage>
</organism>
<dbReference type="PROSITE" id="PS51292">
    <property type="entry name" value="ZF_RING_CH"/>
    <property type="match status" value="1"/>
</dbReference>
<gene>
    <name evidence="16" type="ORF">FVE85_2191</name>
</gene>
<dbReference type="InterPro" id="IPR013083">
    <property type="entry name" value="Znf_RING/FYVE/PHD"/>
</dbReference>
<evidence type="ECO:0000256" key="8">
    <source>
        <dbReference type="ARBA" id="ARBA00022771"/>
    </source>
</evidence>
<evidence type="ECO:0000256" key="1">
    <source>
        <dbReference type="ARBA" id="ARBA00000900"/>
    </source>
</evidence>
<keyword evidence="9" id="KW-0833">Ubl conjugation pathway</keyword>
<keyword evidence="6 14" id="KW-0812">Transmembrane</keyword>
<feature type="transmembrane region" description="Helical" evidence="14">
    <location>
        <begin position="1028"/>
        <end position="1051"/>
    </location>
</feature>
<feature type="transmembrane region" description="Helical" evidence="14">
    <location>
        <begin position="275"/>
        <end position="295"/>
    </location>
</feature>
<sequence>MGTLMDEHQVGAHARRHVAAVRNSGERLDRAEDWAAQRDAAHAATEIGFQDTGLISDEDEPECRICRCPAELPSRPLFHPCRCRGSIKYTHEDCLVQWLSSRPVMGLMQAPPLAAAPVLAPEAPEGADGALMPHELDFAQNQHGPNSARNIRTVVRCELCHTPFRFQPIYMQDTPEALPVAELLSGIMQRARSTITTSVRLTIVGFVWLFILPLLTSWTWQLMFVSSFREASRVFWGFGATSTPAVAWAQLSRTEFLHWWCTSVAAFSAKLISDALYGCALSAAIVFLFLGVSSLREYLRTEQDDWDDFDGMHAHDDHHHHQHHRGVQDRQNQNNLPLQQREQQQNGRRAAAENTELDTGAQEDPVPRERGLENAHHGLRNDASTPADQVRDAAPIAAAAAHITDDNSDEGNGGAEGNGAEDNVEVIGDVEHEVGGGVGGLEPAHDGHGAGAFLGLFDFDAEEVPLEEVIGLRGPLRNLVDNAGTVLVSNVLFLVLFAFVPLLVGQGTLKLAAAFSLGNNAAEFHALRPTVNSHDSLGLNGRGEGVSASSQGKIAVCGLQDEVLRVFNLSDAPAVSTTQPSGWIRWPAGGSKQVLRQNTEGTDQSSQFALARHGDFNDVFVMLLGYGVLTLACFLYAIVSSLLRSKYPRLLSPVSRQLLQLVLYCGTFCKVFLLLVFEFGLFPLGCGWWLDVCTLRFVGALWSERMAFCMEAPWTCHALHWILGIVYMVNVSLFVSLLREILRPELLWFLRNPDDPDVHPLRELVEKPLSRHMRRMTISLFIYAPLIILLVYVPTHACAFLVPQLLPFRLRFSDPLTEVPADLLLFHVCVPLASAVQHTNPRDLLRRMVAGWIRLVGGRLGLTELVLKDSDVQQEAPSGFDLADREGEAHEQANEQANTQAPHVGHDSELLFSDDEVAGRRRSAPHEPYVTPYSLWLRASCMIFLAWLSLVVMNVVAVTLPTLLGRSMFSSIGFSLSHDVYTFGAGLYTIWGAAEVFSHFLCFVRSCTVAEMLSVCSMWVVRALKVAVLSVLQLGVIPVGLGLLLELTFIIPFRVDLQQSAYFYLYQDWALGLIFLKLYVRAVISTDLNLPWREDVQRLQAGGFHHVDQHFVATLTQLVVPVIFWIAFALCLPYTITHMVMPNLFGTSEDLCLVAFRIGYFVMFCTFVHAQALWYLRTVLRRVHDTIRDDKYLLARRLHNYVDEDDFVE</sequence>
<dbReference type="EC" id="2.3.2.27" evidence="4"/>
<evidence type="ECO:0000256" key="5">
    <source>
        <dbReference type="ARBA" id="ARBA00022679"/>
    </source>
</evidence>
<evidence type="ECO:0000256" key="9">
    <source>
        <dbReference type="ARBA" id="ARBA00022786"/>
    </source>
</evidence>
<feature type="domain" description="RING-CH-type" evidence="15">
    <location>
        <begin position="55"/>
        <end position="167"/>
    </location>
</feature>
<evidence type="ECO:0000313" key="17">
    <source>
        <dbReference type="Proteomes" id="UP000324585"/>
    </source>
</evidence>
<feature type="region of interest" description="Disordered" evidence="13">
    <location>
        <begin position="311"/>
        <end position="369"/>
    </location>
</feature>
<feature type="region of interest" description="Disordered" evidence="13">
    <location>
        <begin position="402"/>
        <end position="421"/>
    </location>
</feature>
<evidence type="ECO:0000256" key="11">
    <source>
        <dbReference type="ARBA" id="ARBA00022989"/>
    </source>
</evidence>
<comment type="catalytic activity">
    <reaction evidence="1">
        <text>S-ubiquitinyl-[E2 ubiquitin-conjugating enzyme]-L-cysteine + [acceptor protein]-L-lysine = [E2 ubiquitin-conjugating enzyme]-L-cysteine + N(6)-ubiquitinyl-[acceptor protein]-L-lysine.</text>
        <dbReference type="EC" id="2.3.2.27"/>
    </reaction>
</comment>
<evidence type="ECO:0000313" key="16">
    <source>
        <dbReference type="EMBL" id="KAA8496036.1"/>
    </source>
</evidence>
<feature type="transmembrane region" description="Helical" evidence="14">
    <location>
        <begin position="718"/>
        <end position="738"/>
    </location>
</feature>
<dbReference type="EMBL" id="VRMN01000003">
    <property type="protein sequence ID" value="KAA8496036.1"/>
    <property type="molecule type" value="Genomic_DNA"/>
</dbReference>
<reference evidence="17" key="1">
    <citation type="journal article" date="2019" name="Nat. Commun.">
        <title>Expansion of phycobilisome linker gene families in mesophilic red algae.</title>
        <authorList>
            <person name="Lee J."/>
            <person name="Kim D."/>
            <person name="Bhattacharya D."/>
            <person name="Yoon H.S."/>
        </authorList>
    </citation>
    <scope>NUCLEOTIDE SEQUENCE [LARGE SCALE GENOMIC DNA]</scope>
    <source>
        <strain evidence="17">CCMP 1328</strain>
    </source>
</reference>
<keyword evidence="11 14" id="KW-1133">Transmembrane helix</keyword>
<dbReference type="PANTHER" id="PTHR13145:SF0">
    <property type="entry name" value="E3 UBIQUITIN-PROTEIN LIGASE MARCHF6"/>
    <property type="match status" value="1"/>
</dbReference>